<dbReference type="OrthoDB" id="747875at2"/>
<proteinExistence type="predicted"/>
<protein>
    <submittedName>
        <fullName evidence="2">Uncharacterized protein</fullName>
    </submittedName>
</protein>
<comment type="caution">
    <text evidence="2">The sequence shown here is derived from an EMBL/GenBank/DDBJ whole genome shotgun (WGS) entry which is preliminary data.</text>
</comment>
<dbReference type="SMART" id="SM00028">
    <property type="entry name" value="TPR"/>
    <property type="match status" value="4"/>
</dbReference>
<dbReference type="InterPro" id="IPR011990">
    <property type="entry name" value="TPR-like_helical_dom_sf"/>
</dbReference>
<dbReference type="Gene3D" id="1.25.40.10">
    <property type="entry name" value="Tetratricopeptide repeat domain"/>
    <property type="match status" value="2"/>
</dbReference>
<reference evidence="2 3" key="1">
    <citation type="submission" date="2018-04" db="EMBL/GenBank/DDBJ databases">
        <title>Sphingobacterium cortibacter sp. nov.</title>
        <authorList>
            <person name="Li Y."/>
        </authorList>
    </citation>
    <scope>NUCLEOTIDE SEQUENCE [LARGE SCALE GENOMIC DNA]</scope>
    <source>
        <strain evidence="2 3">2c-3</strain>
    </source>
</reference>
<feature type="repeat" description="TPR" evidence="1">
    <location>
        <begin position="273"/>
        <end position="306"/>
    </location>
</feature>
<sequence length="381" mass="43935">MKIMLFQTKMMKKANNISKCILTFGLAIGGLSAFGQSAVKEATNNFALYTQTGELKHLENAKKFIDGVYKTRRDSSNTRINLTRVMIYSSIAYADSTRKIKTERDPIDLTLATLARLSDREKNTRESEMAYVTQNLAAAYTYKANQALQAQEYDLAYNNFLRVKELQPKNEDIIYNLGLLANQTNRIDDAIAYYQQAITLSSRQPIQYLELARIYEKNNQPTERRKILEKGSANYPNNKEILFKLIETYSQQGNYNAIVPIAEHAVKMEPENVDLNYLAGFSFENVGNIDKAKQFYERTVQLNDNNYEANLALGLLYLQQFMENPDDQEAQYNAQNYLLKANEIRPHEVNALRSLAMYYENAEDDMQLDRVNLLLNRLQNY</sequence>
<evidence type="ECO:0000313" key="3">
    <source>
        <dbReference type="Proteomes" id="UP000245627"/>
    </source>
</evidence>
<keyword evidence="1" id="KW-0802">TPR repeat</keyword>
<dbReference type="AlphaFoldDB" id="A0A2T8HG79"/>
<evidence type="ECO:0000256" key="1">
    <source>
        <dbReference type="PROSITE-ProRule" id="PRU00339"/>
    </source>
</evidence>
<organism evidence="2 3">
    <name type="scientific">Sphingobacterium corticibacter</name>
    <dbReference type="NCBI Taxonomy" id="2171749"/>
    <lineage>
        <taxon>Bacteria</taxon>
        <taxon>Pseudomonadati</taxon>
        <taxon>Bacteroidota</taxon>
        <taxon>Sphingobacteriia</taxon>
        <taxon>Sphingobacteriales</taxon>
        <taxon>Sphingobacteriaceae</taxon>
        <taxon>Sphingobacterium</taxon>
    </lineage>
</organism>
<gene>
    <name evidence="2" type="ORF">DC487_12960</name>
</gene>
<dbReference type="Pfam" id="PF13181">
    <property type="entry name" value="TPR_8"/>
    <property type="match status" value="1"/>
</dbReference>
<dbReference type="EMBL" id="QDKG01000005">
    <property type="protein sequence ID" value="PVH24449.1"/>
    <property type="molecule type" value="Genomic_DNA"/>
</dbReference>
<dbReference type="PROSITE" id="PS50005">
    <property type="entry name" value="TPR"/>
    <property type="match status" value="3"/>
</dbReference>
<feature type="repeat" description="TPR" evidence="1">
    <location>
        <begin position="171"/>
        <end position="204"/>
    </location>
</feature>
<dbReference type="InterPro" id="IPR019734">
    <property type="entry name" value="TPR_rpt"/>
</dbReference>
<dbReference type="PANTHER" id="PTHR12558">
    <property type="entry name" value="CELL DIVISION CYCLE 16,23,27"/>
    <property type="match status" value="1"/>
</dbReference>
<dbReference type="Proteomes" id="UP000245627">
    <property type="component" value="Unassembled WGS sequence"/>
</dbReference>
<dbReference type="RefSeq" id="WP_116776398.1">
    <property type="nucleotide sequence ID" value="NZ_QDKG01000005.1"/>
</dbReference>
<dbReference type="Pfam" id="PF13432">
    <property type="entry name" value="TPR_16"/>
    <property type="match status" value="1"/>
</dbReference>
<accession>A0A2T8HG79</accession>
<name>A0A2T8HG79_9SPHI</name>
<evidence type="ECO:0000313" key="2">
    <source>
        <dbReference type="EMBL" id="PVH24449.1"/>
    </source>
</evidence>
<dbReference type="SUPFAM" id="SSF48452">
    <property type="entry name" value="TPR-like"/>
    <property type="match status" value="1"/>
</dbReference>
<dbReference type="PANTHER" id="PTHR12558:SF13">
    <property type="entry name" value="CELL DIVISION CYCLE PROTEIN 27 HOMOLOG"/>
    <property type="match status" value="1"/>
</dbReference>
<feature type="repeat" description="TPR" evidence="1">
    <location>
        <begin position="137"/>
        <end position="170"/>
    </location>
</feature>
<keyword evidence="3" id="KW-1185">Reference proteome</keyword>